<accession>A0A096HGB7</accession>
<evidence type="ECO:0000313" key="1">
    <source>
        <dbReference type="EMBL" id="KGH27922.1"/>
    </source>
</evidence>
<protein>
    <submittedName>
        <fullName evidence="1">Uncharacterized protein</fullName>
    </submittedName>
</protein>
<dbReference type="InterPro" id="IPR016024">
    <property type="entry name" value="ARM-type_fold"/>
</dbReference>
<evidence type="ECO:0000313" key="2">
    <source>
        <dbReference type="Proteomes" id="UP000029553"/>
    </source>
</evidence>
<name>A0A096HGB7_COMTE</name>
<dbReference type="AlphaFoldDB" id="A0A096HGB7"/>
<dbReference type="RefSeq" id="WP_034371516.1">
    <property type="nucleotide sequence ID" value="NZ_AWOR01000056.1"/>
</dbReference>
<sequence length="271" mass="30834">MAKNESLQFYLRLLNQKHSQLVSELNNLLRALSAENPDRKKVVAENMLQASKDLKATLSNSDVPDWLTNTIIYLGHFLQGAHSSFDLLSGIIKVKSQIESHRWKFEKDDESAFDFDSIFEHYKNESRLPDLFNQIVKILEEIEQSGEIDSVTMIKALGKLIATFKASKDGSYFAINSAWEFLMSFLKNYMWAELAKIPVLGTALEALEKTIKETNEEMFNLHQKVQASMSQAVESEVKALKDKAKFGFIGYNKNGNFQETTEPRLLPNISA</sequence>
<reference evidence="1 2" key="1">
    <citation type="submission" date="2013-09" db="EMBL/GenBank/DDBJ databases">
        <title>High correlation between genotypes and phenotypes of environmental bacteria Comamonas testosteroni strains.</title>
        <authorList>
            <person name="Liu L."/>
            <person name="Zhu W."/>
            <person name="Xia X."/>
            <person name="Xu B."/>
            <person name="Luo M."/>
            <person name="Wang G."/>
        </authorList>
    </citation>
    <scope>NUCLEOTIDE SEQUENCE [LARGE SCALE GENOMIC DNA]</scope>
    <source>
        <strain evidence="1 2">JL40</strain>
    </source>
</reference>
<dbReference type="Proteomes" id="UP000029553">
    <property type="component" value="Unassembled WGS sequence"/>
</dbReference>
<comment type="caution">
    <text evidence="1">The sequence shown here is derived from an EMBL/GenBank/DDBJ whole genome shotgun (WGS) entry which is preliminary data.</text>
</comment>
<gene>
    <name evidence="1" type="ORF">P353_16810</name>
</gene>
<proteinExistence type="predicted"/>
<organism evidence="1 2">
    <name type="scientific">Comamonas testosteroni</name>
    <name type="common">Pseudomonas testosteroni</name>
    <dbReference type="NCBI Taxonomy" id="285"/>
    <lineage>
        <taxon>Bacteria</taxon>
        <taxon>Pseudomonadati</taxon>
        <taxon>Pseudomonadota</taxon>
        <taxon>Betaproteobacteria</taxon>
        <taxon>Burkholderiales</taxon>
        <taxon>Comamonadaceae</taxon>
        <taxon>Comamonas</taxon>
    </lineage>
</organism>
<dbReference type="SUPFAM" id="SSF48371">
    <property type="entry name" value="ARM repeat"/>
    <property type="match status" value="1"/>
</dbReference>
<dbReference type="EMBL" id="AWOR01000056">
    <property type="protein sequence ID" value="KGH27922.1"/>
    <property type="molecule type" value="Genomic_DNA"/>
</dbReference>